<feature type="domain" description="Protein kinase" evidence="12">
    <location>
        <begin position="14"/>
        <end position="287"/>
    </location>
</feature>
<dbReference type="GO" id="GO:0005524">
    <property type="term" value="F:ATP binding"/>
    <property type="evidence" value="ECO:0007669"/>
    <property type="project" value="UniProtKB-UniRule"/>
</dbReference>
<dbReference type="SMART" id="SM00220">
    <property type="entry name" value="S_TKc"/>
    <property type="match status" value="1"/>
</dbReference>
<feature type="binding site" evidence="10">
    <location>
        <position position="43"/>
    </location>
    <ligand>
        <name>ATP</name>
        <dbReference type="ChEBI" id="CHEBI:30616"/>
    </ligand>
</feature>
<dbReference type="PROSITE" id="PS00107">
    <property type="entry name" value="PROTEIN_KINASE_ATP"/>
    <property type="match status" value="1"/>
</dbReference>
<keyword evidence="7 10" id="KW-0067">ATP-binding</keyword>
<dbReference type="EC" id="2.7.11.22" evidence="2"/>
<evidence type="ECO:0000313" key="15">
    <source>
        <dbReference type="WBParaSite" id="ASIM_0001606701-mRNA-1"/>
    </source>
</evidence>
<dbReference type="WBParaSite" id="ASIM_0001606701-mRNA-1">
    <property type="protein sequence ID" value="ASIM_0001606701-mRNA-1"/>
    <property type="gene ID" value="ASIM_0001606701"/>
</dbReference>
<reference evidence="13 14" key="2">
    <citation type="submission" date="2018-11" db="EMBL/GenBank/DDBJ databases">
        <authorList>
            <consortium name="Pathogen Informatics"/>
        </authorList>
    </citation>
    <scope>NUCLEOTIDE SEQUENCE [LARGE SCALE GENOMIC DNA]</scope>
</reference>
<evidence type="ECO:0000256" key="6">
    <source>
        <dbReference type="ARBA" id="ARBA00022777"/>
    </source>
</evidence>
<evidence type="ECO:0000256" key="3">
    <source>
        <dbReference type="ARBA" id="ARBA00022527"/>
    </source>
</evidence>
<dbReference type="AlphaFoldDB" id="A0A0M3K526"/>
<dbReference type="OrthoDB" id="1732493at2759"/>
<comment type="catalytic activity">
    <reaction evidence="8">
        <text>L-threonyl-[protein] + ATP = O-phospho-L-threonyl-[protein] + ADP + H(+)</text>
        <dbReference type="Rhea" id="RHEA:46608"/>
        <dbReference type="Rhea" id="RHEA-COMP:11060"/>
        <dbReference type="Rhea" id="RHEA-COMP:11605"/>
        <dbReference type="ChEBI" id="CHEBI:15378"/>
        <dbReference type="ChEBI" id="CHEBI:30013"/>
        <dbReference type="ChEBI" id="CHEBI:30616"/>
        <dbReference type="ChEBI" id="CHEBI:61977"/>
        <dbReference type="ChEBI" id="CHEBI:456216"/>
        <dbReference type="EC" id="2.7.11.22"/>
    </reaction>
</comment>
<dbReference type="EMBL" id="UYRR01032348">
    <property type="protein sequence ID" value="VDK55299.1"/>
    <property type="molecule type" value="Genomic_DNA"/>
</dbReference>
<evidence type="ECO:0000256" key="7">
    <source>
        <dbReference type="ARBA" id="ARBA00022840"/>
    </source>
</evidence>
<comment type="catalytic activity">
    <reaction evidence="9">
        <text>L-seryl-[protein] + ATP = O-phospho-L-seryl-[protein] + ADP + H(+)</text>
        <dbReference type="Rhea" id="RHEA:17989"/>
        <dbReference type="Rhea" id="RHEA-COMP:9863"/>
        <dbReference type="Rhea" id="RHEA-COMP:11604"/>
        <dbReference type="ChEBI" id="CHEBI:15378"/>
        <dbReference type="ChEBI" id="CHEBI:29999"/>
        <dbReference type="ChEBI" id="CHEBI:30616"/>
        <dbReference type="ChEBI" id="CHEBI:83421"/>
        <dbReference type="ChEBI" id="CHEBI:456216"/>
        <dbReference type="EC" id="2.7.11.22"/>
    </reaction>
</comment>
<evidence type="ECO:0000313" key="13">
    <source>
        <dbReference type="EMBL" id="VDK55299.1"/>
    </source>
</evidence>
<keyword evidence="14" id="KW-1185">Reference proteome</keyword>
<dbReference type="PROSITE" id="PS50011">
    <property type="entry name" value="PROTEIN_KINASE_DOM"/>
    <property type="match status" value="1"/>
</dbReference>
<dbReference type="InterPro" id="IPR011009">
    <property type="entry name" value="Kinase-like_dom_sf"/>
</dbReference>
<evidence type="ECO:0000259" key="12">
    <source>
        <dbReference type="PROSITE" id="PS50011"/>
    </source>
</evidence>
<evidence type="ECO:0000256" key="1">
    <source>
        <dbReference type="ARBA" id="ARBA00006485"/>
    </source>
</evidence>
<dbReference type="PROSITE" id="PS00108">
    <property type="entry name" value="PROTEIN_KINASE_ST"/>
    <property type="match status" value="1"/>
</dbReference>
<protein>
    <recommendedName>
        <fullName evidence="2">cyclin-dependent kinase</fullName>
        <ecNumber evidence="2">2.7.11.22</ecNumber>
    </recommendedName>
</protein>
<dbReference type="Gene3D" id="1.10.510.10">
    <property type="entry name" value="Transferase(Phosphotransferase) domain 1"/>
    <property type="match status" value="1"/>
</dbReference>
<dbReference type="Proteomes" id="UP000267096">
    <property type="component" value="Unassembled WGS sequence"/>
</dbReference>
<gene>
    <name evidence="13" type="ORF">ASIM_LOCUS15474</name>
</gene>
<evidence type="ECO:0000256" key="8">
    <source>
        <dbReference type="ARBA" id="ARBA00047811"/>
    </source>
</evidence>
<dbReference type="GO" id="GO:0004693">
    <property type="term" value="F:cyclin-dependent protein serine/threonine kinase activity"/>
    <property type="evidence" value="ECO:0007669"/>
    <property type="project" value="UniProtKB-EC"/>
</dbReference>
<name>A0A0M3K526_ANISI</name>
<dbReference type="InterPro" id="IPR008271">
    <property type="entry name" value="Ser/Thr_kinase_AS"/>
</dbReference>
<keyword evidence="3 11" id="KW-0723">Serine/threonine-protein kinase</keyword>
<proteinExistence type="inferred from homology"/>
<evidence type="ECO:0000256" key="2">
    <source>
        <dbReference type="ARBA" id="ARBA00012425"/>
    </source>
</evidence>
<evidence type="ECO:0000256" key="5">
    <source>
        <dbReference type="ARBA" id="ARBA00022741"/>
    </source>
</evidence>
<evidence type="ECO:0000256" key="4">
    <source>
        <dbReference type="ARBA" id="ARBA00022679"/>
    </source>
</evidence>
<keyword evidence="4" id="KW-0808">Transferase</keyword>
<dbReference type="PANTHER" id="PTHR24056:SF508">
    <property type="entry name" value="CYCLIN-DEPENDENT KINASE 10"/>
    <property type="match status" value="1"/>
</dbReference>
<dbReference type="FunFam" id="3.30.200.20:FF:000124">
    <property type="entry name" value="Cyclin-dependent kinase 4"/>
    <property type="match status" value="1"/>
</dbReference>
<dbReference type="SUPFAM" id="SSF56112">
    <property type="entry name" value="Protein kinase-like (PK-like)"/>
    <property type="match status" value="1"/>
</dbReference>
<accession>A0A0M3K526</accession>
<dbReference type="PANTHER" id="PTHR24056">
    <property type="entry name" value="CELL DIVISION PROTEIN KINASE"/>
    <property type="match status" value="1"/>
</dbReference>
<evidence type="ECO:0000256" key="9">
    <source>
        <dbReference type="ARBA" id="ARBA00048367"/>
    </source>
</evidence>
<evidence type="ECO:0000256" key="11">
    <source>
        <dbReference type="RuleBase" id="RU000304"/>
    </source>
</evidence>
<reference evidence="15" key="1">
    <citation type="submission" date="2017-02" db="UniProtKB">
        <authorList>
            <consortium name="WormBaseParasite"/>
        </authorList>
    </citation>
    <scope>IDENTIFICATION</scope>
</reference>
<sequence length="315" mass="35932">EHIGFGGCRSVNDFEKLNRIGEGTYGIVYRARDTKNDQIVALKKIRMNVRSEGEGISTSALREMHLLMRLRHNNIVHLKEVAVVFHDLASLLDTMAVPFTEPQLKCIFIQLLQALLYLHNANIVHRDLKVSNLLLTDDGCVKVADFGLARMYGDPTEEMTPKVVTLWYRSPELLLGSKHQGPYVDIWACGCILGELLLHRPLLPGKTELEQINLIIEMLGTPTEKIWKGINELPALRDFNLRVQPYNKLKGLFERYSSSCVQLLNALFTYDPHLRISALAALNSRYLHEAPLPCDPSMMPSFPQHRNRKRKRIVE</sequence>
<keyword evidence="6" id="KW-0418">Kinase</keyword>
<dbReference type="FunFam" id="1.10.510.10:FF:000533">
    <property type="entry name" value="cyclin-dependent kinase 10"/>
    <property type="match status" value="1"/>
</dbReference>
<evidence type="ECO:0000313" key="14">
    <source>
        <dbReference type="Proteomes" id="UP000267096"/>
    </source>
</evidence>
<comment type="similarity">
    <text evidence="1">Belongs to the protein kinase superfamily. CMGC Ser/Thr protein kinase family. CDC2/CDKX subfamily.</text>
</comment>
<dbReference type="InterPro" id="IPR000719">
    <property type="entry name" value="Prot_kinase_dom"/>
</dbReference>
<evidence type="ECO:0000256" key="10">
    <source>
        <dbReference type="PROSITE-ProRule" id="PRU10141"/>
    </source>
</evidence>
<dbReference type="InterPro" id="IPR050108">
    <property type="entry name" value="CDK"/>
</dbReference>
<dbReference type="GO" id="GO:0005634">
    <property type="term" value="C:nucleus"/>
    <property type="evidence" value="ECO:0007669"/>
    <property type="project" value="TreeGrafter"/>
</dbReference>
<organism evidence="15">
    <name type="scientific">Anisakis simplex</name>
    <name type="common">Herring worm</name>
    <dbReference type="NCBI Taxonomy" id="6269"/>
    <lineage>
        <taxon>Eukaryota</taxon>
        <taxon>Metazoa</taxon>
        <taxon>Ecdysozoa</taxon>
        <taxon>Nematoda</taxon>
        <taxon>Chromadorea</taxon>
        <taxon>Rhabditida</taxon>
        <taxon>Spirurina</taxon>
        <taxon>Ascaridomorpha</taxon>
        <taxon>Ascaridoidea</taxon>
        <taxon>Anisakidae</taxon>
        <taxon>Anisakis</taxon>
        <taxon>Anisakis simplex complex</taxon>
    </lineage>
</organism>
<dbReference type="GO" id="GO:0007346">
    <property type="term" value="P:regulation of mitotic cell cycle"/>
    <property type="evidence" value="ECO:0007669"/>
    <property type="project" value="TreeGrafter"/>
</dbReference>
<dbReference type="Pfam" id="PF00069">
    <property type="entry name" value="Pkinase"/>
    <property type="match status" value="1"/>
</dbReference>
<dbReference type="InterPro" id="IPR017441">
    <property type="entry name" value="Protein_kinase_ATP_BS"/>
</dbReference>
<keyword evidence="5 10" id="KW-0547">Nucleotide-binding</keyword>
<dbReference type="Gene3D" id="3.30.200.20">
    <property type="entry name" value="Phosphorylase Kinase, domain 1"/>
    <property type="match status" value="1"/>
</dbReference>